<comment type="cofactor">
    <cofactor evidence="9">
        <name>Zn(2+)</name>
        <dbReference type="ChEBI" id="CHEBI:29105"/>
    </cofactor>
    <text evidence="9">Binds 1 zinc ion per subunit.</text>
</comment>
<dbReference type="PANTHER" id="PTHR43126:SF2">
    <property type="entry name" value="D-ALANYL-D-ALANINE DIPEPTIDASE"/>
    <property type="match status" value="1"/>
</dbReference>
<gene>
    <name evidence="11" type="ORF">ENR64_02910</name>
</gene>
<dbReference type="GO" id="GO:0008270">
    <property type="term" value="F:zinc ion binding"/>
    <property type="evidence" value="ECO:0007669"/>
    <property type="project" value="UniProtKB-UniRule"/>
</dbReference>
<keyword evidence="3 9" id="KW-0479">Metal-binding</keyword>
<protein>
    <recommendedName>
        <fullName evidence="9 10">D-alanyl-D-alanine dipeptidase</fullName>
        <shortName evidence="9 10">D-Ala-D-Ala dipeptidase</shortName>
        <ecNumber evidence="9 10">3.4.13.22</ecNumber>
    </recommendedName>
</protein>
<comment type="function">
    <text evidence="9 10">Catalyzes hydrolysis of the D-alanyl-D-alanine dipeptide.</text>
</comment>
<evidence type="ECO:0000256" key="8">
    <source>
        <dbReference type="ARBA" id="ARBA00023316"/>
    </source>
</evidence>
<organism evidence="11">
    <name type="scientific">Oscillatoriales cyanobacterium SpSt-418</name>
    <dbReference type="NCBI Taxonomy" id="2282169"/>
    <lineage>
        <taxon>Bacteria</taxon>
        <taxon>Bacillati</taxon>
        <taxon>Cyanobacteriota</taxon>
        <taxon>Cyanophyceae</taxon>
        <taxon>Oscillatoriophycideae</taxon>
        <taxon>Oscillatoriales</taxon>
    </lineage>
</organism>
<feature type="active site" description="Proton donor/acceptor" evidence="9">
    <location>
        <position position="203"/>
    </location>
</feature>
<feature type="binding site" evidence="9">
    <location>
        <position position="134"/>
    </location>
    <ligand>
        <name>Zn(2+)</name>
        <dbReference type="ChEBI" id="CHEBI:29105"/>
        <note>catalytic</note>
    </ligand>
</feature>
<evidence type="ECO:0000256" key="10">
    <source>
        <dbReference type="PIRNR" id="PIRNR026671"/>
    </source>
</evidence>
<sequence length="234" mass="26198">MKPYQRIPIQECGEPLVALSADVFSLVEPHPYAVLGAPYGGKSPFFVRQSVCDRLLQAQQQLQRTHPDWRIQVFDAYRPIAVQQFMVDHTFAQLVREKGLDARQLTADQRAAIYELVLEFWAIPSADPATPPPHSTGAAIDVTFANATGLPVDMGSPVDEVSPRSYPDHFANCTDAAAKQYHQCRILLRRVMTEAGFTQHPNEWWHFSFGDQMWAWCIQQAGKGATIARYGAIG</sequence>
<evidence type="ECO:0000256" key="9">
    <source>
        <dbReference type="HAMAP-Rule" id="MF_01924"/>
    </source>
</evidence>
<dbReference type="InterPro" id="IPR000755">
    <property type="entry name" value="A_A_dipeptidase"/>
</dbReference>
<dbReference type="SUPFAM" id="SSF55166">
    <property type="entry name" value="Hedgehog/DD-peptidase"/>
    <property type="match status" value="1"/>
</dbReference>
<keyword evidence="6 9" id="KW-0224">Dipeptidase</keyword>
<comment type="catalytic activity">
    <reaction evidence="1 9 10">
        <text>D-alanyl-D-alanine + H2O = 2 D-alanine</text>
        <dbReference type="Rhea" id="RHEA:20661"/>
        <dbReference type="ChEBI" id="CHEBI:15377"/>
        <dbReference type="ChEBI" id="CHEBI:57416"/>
        <dbReference type="ChEBI" id="CHEBI:57822"/>
        <dbReference type="EC" id="3.4.13.22"/>
    </reaction>
</comment>
<proteinExistence type="inferred from homology"/>
<evidence type="ECO:0000256" key="1">
    <source>
        <dbReference type="ARBA" id="ARBA00001362"/>
    </source>
</evidence>
<dbReference type="HAMAP" id="MF_01924">
    <property type="entry name" value="A_A_dipeptidase"/>
    <property type="match status" value="1"/>
</dbReference>
<dbReference type="GO" id="GO:0160237">
    <property type="term" value="F:D-Ala-D-Ala dipeptidase activity"/>
    <property type="evidence" value="ECO:0007669"/>
    <property type="project" value="UniProtKB-EC"/>
</dbReference>
<reference evidence="11" key="1">
    <citation type="journal article" date="2020" name="mSystems">
        <title>Genome- and Community-Level Interaction Insights into Carbon Utilization and Element Cycling Functions of Hydrothermarchaeota in Hydrothermal Sediment.</title>
        <authorList>
            <person name="Zhou Z."/>
            <person name="Liu Y."/>
            <person name="Xu W."/>
            <person name="Pan J."/>
            <person name="Luo Z.H."/>
            <person name="Li M."/>
        </authorList>
    </citation>
    <scope>NUCLEOTIDE SEQUENCE [LARGE SCALE GENOMIC DNA]</scope>
    <source>
        <strain evidence="11">SpSt-418</strain>
    </source>
</reference>
<keyword evidence="4 9" id="KW-0378">Hydrolase</keyword>
<feature type="binding site" evidence="9">
    <location>
        <position position="141"/>
    </location>
    <ligand>
        <name>Zn(2+)</name>
        <dbReference type="ChEBI" id="CHEBI:29105"/>
        <note>catalytic</note>
    </ligand>
</feature>
<evidence type="ECO:0000256" key="4">
    <source>
        <dbReference type="ARBA" id="ARBA00022801"/>
    </source>
</evidence>
<dbReference type="PIRSF" id="PIRSF026671">
    <property type="entry name" value="AA_dipeptidase"/>
    <property type="match status" value="1"/>
</dbReference>
<dbReference type="GO" id="GO:0071555">
    <property type="term" value="P:cell wall organization"/>
    <property type="evidence" value="ECO:0007669"/>
    <property type="project" value="UniProtKB-KW"/>
</dbReference>
<dbReference type="Pfam" id="PF01427">
    <property type="entry name" value="Peptidase_M15"/>
    <property type="match status" value="1"/>
</dbReference>
<evidence type="ECO:0000256" key="2">
    <source>
        <dbReference type="ARBA" id="ARBA00022670"/>
    </source>
</evidence>
<keyword evidence="5 9" id="KW-0862">Zinc</keyword>
<accession>A0A7C3PCD6</accession>
<keyword evidence="2 9" id="KW-0645">Protease</keyword>
<dbReference type="PANTHER" id="PTHR43126">
    <property type="entry name" value="D-ALANYL-D-ALANINE DIPEPTIDASE"/>
    <property type="match status" value="1"/>
</dbReference>
<keyword evidence="8 10" id="KW-0961">Cell wall biogenesis/degradation</keyword>
<name>A0A7C3PCD6_9CYAN</name>
<dbReference type="EMBL" id="DSRU01000042">
    <property type="protein sequence ID" value="HFM96713.1"/>
    <property type="molecule type" value="Genomic_DNA"/>
</dbReference>
<feature type="site" description="Transition state stabilizer" evidence="9">
    <location>
        <position position="78"/>
    </location>
</feature>
<evidence type="ECO:0000256" key="6">
    <source>
        <dbReference type="ARBA" id="ARBA00022997"/>
    </source>
</evidence>
<comment type="caution">
    <text evidence="11">The sequence shown here is derived from an EMBL/GenBank/DDBJ whole genome shotgun (WGS) entry which is preliminary data.</text>
</comment>
<dbReference type="Gene3D" id="3.30.1380.10">
    <property type="match status" value="1"/>
</dbReference>
<evidence type="ECO:0000256" key="3">
    <source>
        <dbReference type="ARBA" id="ARBA00022723"/>
    </source>
</evidence>
<evidence type="ECO:0000256" key="7">
    <source>
        <dbReference type="ARBA" id="ARBA00023049"/>
    </source>
</evidence>
<keyword evidence="7 9" id="KW-0482">Metalloprotease</keyword>
<comment type="similarity">
    <text evidence="9 10">Belongs to the peptidase M15D family.</text>
</comment>
<dbReference type="GO" id="GO:0006508">
    <property type="term" value="P:proteolysis"/>
    <property type="evidence" value="ECO:0007669"/>
    <property type="project" value="UniProtKB-KW"/>
</dbReference>
<feature type="binding site" evidence="9">
    <location>
        <position position="206"/>
    </location>
    <ligand>
        <name>Zn(2+)</name>
        <dbReference type="ChEBI" id="CHEBI:29105"/>
        <note>catalytic</note>
    </ligand>
</feature>
<evidence type="ECO:0000313" key="11">
    <source>
        <dbReference type="EMBL" id="HFM96713.1"/>
    </source>
</evidence>
<dbReference type="GO" id="GO:0008237">
    <property type="term" value="F:metallopeptidase activity"/>
    <property type="evidence" value="ECO:0007669"/>
    <property type="project" value="UniProtKB-KW"/>
</dbReference>
<dbReference type="EC" id="3.4.13.22" evidence="9 10"/>
<evidence type="ECO:0000256" key="5">
    <source>
        <dbReference type="ARBA" id="ARBA00022833"/>
    </source>
</evidence>
<dbReference type="AlphaFoldDB" id="A0A7C3PCD6"/>
<dbReference type="InterPro" id="IPR009045">
    <property type="entry name" value="Zn_M74/Hedgehog-like"/>
</dbReference>